<dbReference type="Gene3D" id="1.10.3210.10">
    <property type="entry name" value="Hypothetical protein af1432"/>
    <property type="match status" value="1"/>
</dbReference>
<evidence type="ECO:0000313" key="2">
    <source>
        <dbReference type="EMBL" id="KAA2223289.1"/>
    </source>
</evidence>
<dbReference type="Proteomes" id="UP000323082">
    <property type="component" value="Unassembled WGS sequence"/>
</dbReference>
<dbReference type="OrthoDB" id="9803619at2"/>
<name>A0A5B2U9S4_9FLAO</name>
<evidence type="ECO:0000313" key="3">
    <source>
        <dbReference type="Proteomes" id="UP000323082"/>
    </source>
</evidence>
<dbReference type="AlphaFoldDB" id="A0A5B2U9S4"/>
<sequence length="521" mass="61029">MNLIKTGKILDPIHGLIQITEIEEYIINQRIFGRLRKVKQNTLLNYVFPGANHSRFEHSLGVMHLAEVIFHNSNENVKIARVKSERDPENNDYIEAKSVYDFERNNKILLVRLQELRLAALLHDVGHGPTSHKFDDFTTTGEGLMKILKSNPDFFGKYIDLFKVYIEKKGLDKNINHELVSCVFIISLIKTLKLYKSLTKESILIVEEISIDNILKMIEPDFLPDYEIMIGDGNFSDYFNSIIASFPFDADRMDYLYRDSFYSGVKYGFFDQSRILTSLLPINAKDRYTLGIKMSGLDSVIRFIQSRNHLYNQVYFHKTNSATNSMLDFIFGDLNINVLEDIQEFVDYENFYCENSDEYFFNVTLRNILQENHCTNCENVLNDLLNRKLWKRCYEKRENVADFLKFDTKKFDESKLKIIKSELNSEGIFIQENYCSNIGLKGFYNSKREIKTKSVVIDKKGKLITQNWDSITDEMKFLNQTNTFIKRIYVNRKGKMENELSEIEEVVRGKFIEHGLIDIEN</sequence>
<organism evidence="2 3">
    <name type="scientific">Chryseobacterium sediminis</name>
    <dbReference type="NCBI Taxonomy" id="1679494"/>
    <lineage>
        <taxon>Bacteria</taxon>
        <taxon>Pseudomonadati</taxon>
        <taxon>Bacteroidota</taxon>
        <taxon>Flavobacteriia</taxon>
        <taxon>Flavobacteriales</taxon>
        <taxon>Weeksellaceae</taxon>
        <taxon>Chryseobacterium group</taxon>
        <taxon>Chryseobacterium</taxon>
    </lineage>
</organism>
<evidence type="ECO:0000259" key="1">
    <source>
        <dbReference type="SMART" id="SM00471"/>
    </source>
</evidence>
<protein>
    <submittedName>
        <fullName evidence="2">HD domain-containing protein</fullName>
    </submittedName>
</protein>
<dbReference type="InterPro" id="IPR006674">
    <property type="entry name" value="HD_domain"/>
</dbReference>
<dbReference type="CDD" id="cd00077">
    <property type="entry name" value="HDc"/>
    <property type="match status" value="1"/>
</dbReference>
<dbReference type="GO" id="GO:0006203">
    <property type="term" value="P:dGTP catabolic process"/>
    <property type="evidence" value="ECO:0007669"/>
    <property type="project" value="TreeGrafter"/>
</dbReference>
<comment type="caution">
    <text evidence="2">The sequence shown here is derived from an EMBL/GenBank/DDBJ whole genome shotgun (WGS) entry which is preliminary data.</text>
</comment>
<dbReference type="RefSeq" id="WP_149832229.1">
    <property type="nucleotide sequence ID" value="NZ_VUNZ01000001.1"/>
</dbReference>
<dbReference type="SUPFAM" id="SSF109604">
    <property type="entry name" value="HD-domain/PDEase-like"/>
    <property type="match status" value="1"/>
</dbReference>
<dbReference type="SMART" id="SM00471">
    <property type="entry name" value="HDc"/>
    <property type="match status" value="1"/>
</dbReference>
<gene>
    <name evidence="2" type="ORF">FW780_03525</name>
</gene>
<feature type="domain" description="HD/PDEase" evidence="1">
    <location>
        <begin position="51"/>
        <end position="265"/>
    </location>
</feature>
<dbReference type="EMBL" id="VUNZ01000001">
    <property type="protein sequence ID" value="KAA2223289.1"/>
    <property type="molecule type" value="Genomic_DNA"/>
</dbReference>
<dbReference type="GO" id="GO:0008832">
    <property type="term" value="F:dGTPase activity"/>
    <property type="evidence" value="ECO:0007669"/>
    <property type="project" value="TreeGrafter"/>
</dbReference>
<dbReference type="PANTHER" id="PTHR11373:SF4">
    <property type="entry name" value="DEOXYNUCLEOSIDE TRIPHOSPHATE TRIPHOSPHOHYDROLASE SAMHD1"/>
    <property type="match status" value="1"/>
</dbReference>
<dbReference type="PANTHER" id="PTHR11373">
    <property type="entry name" value="DEOXYNUCLEOSIDE TRIPHOSPHATE TRIPHOSPHOHYDROLASE"/>
    <property type="match status" value="1"/>
</dbReference>
<dbReference type="InterPro" id="IPR003607">
    <property type="entry name" value="HD/PDEase_dom"/>
</dbReference>
<dbReference type="Pfam" id="PF01966">
    <property type="entry name" value="HD"/>
    <property type="match status" value="1"/>
</dbReference>
<accession>A0A5B2U9S4</accession>
<reference evidence="2 3" key="1">
    <citation type="journal article" date="2015" name="Int. J. Syst. Evol. Microbiol.">
        <title>Chryseobacterium sediminis sp. nov., isolated from a river sediment.</title>
        <authorList>
            <person name="Kampfer P."/>
            <person name="Busse H.J."/>
            <person name="McInroy J.A."/>
            <person name="Glaeser S.P."/>
        </authorList>
    </citation>
    <scope>NUCLEOTIDE SEQUENCE [LARGE SCALE GENOMIC DNA]</scope>
    <source>
        <strain evidence="2 3">IMT-174</strain>
    </source>
</reference>
<dbReference type="InterPro" id="IPR050135">
    <property type="entry name" value="dGTPase-like"/>
</dbReference>
<proteinExistence type="predicted"/>